<feature type="region of interest" description="Disordered" evidence="1">
    <location>
        <begin position="248"/>
        <end position="281"/>
    </location>
</feature>
<dbReference type="RefSeq" id="WP_116441163.1">
    <property type="nucleotide sequence ID" value="NZ_BHEO01000002.1"/>
</dbReference>
<reference evidence="5 6" key="2">
    <citation type="submission" date="2019-03" db="EMBL/GenBank/DDBJ databases">
        <title>Genomic Encyclopedia of Type Strains, Phase IV (KMG-IV): sequencing the most valuable type-strain genomes for metagenomic binning, comparative biology and taxonomic classification.</title>
        <authorList>
            <person name="Goeker M."/>
        </authorList>
    </citation>
    <scope>NUCLEOTIDE SEQUENCE [LARGE SCALE GENOMIC DNA]</scope>
    <source>
        <strain evidence="5 6">DSM 103426</strain>
    </source>
</reference>
<keyword evidence="7" id="KW-1185">Reference proteome</keyword>
<feature type="chain" id="PRO_5039584346" evidence="2">
    <location>
        <begin position="29"/>
        <end position="332"/>
    </location>
</feature>
<dbReference type="EMBL" id="BHEO01000002">
    <property type="protein sequence ID" value="GBU04120.1"/>
    <property type="molecule type" value="Genomic_DNA"/>
</dbReference>
<sequence length="332" mass="36707">MKQWKKNGKYRLLGVVTACVMVFMSACAGKAEQEKTSANAQQETVPVSGTQQSDISMETIPEYDGEPYVVIDDNEPNFTEEELQPEAYETYGTLDALGRCSTAEASIGEELMPTEKRGAIGKVKPTGWHTVKYDMVEGKYLYNRCHLIGYQLTAENANEENLITGTRYMNTEGMLPFENMVADYIKETGNHVMYRVTPVFEGENLVASGVQMEAESVEDQGADLSFNVYVYNVQPGVEIDYKTGESREAKELLPASQNSDKAGNTASGTASDKDSSDPVSEQTYILNTSSKKFHRESCSGVKSMKEKNKKIYTGKRAEVIEQGYAPCGNCHP</sequence>
<dbReference type="AlphaFoldDB" id="A0A4R3JVY0"/>
<dbReference type="InterPro" id="IPR044929">
    <property type="entry name" value="DNA/RNA_non-sp_Endonuclease_sf"/>
</dbReference>
<accession>A0A4R3JVY0</accession>
<organism evidence="5 6">
    <name type="scientific">Faecalimonas umbilicata</name>
    <dbReference type="NCBI Taxonomy" id="1912855"/>
    <lineage>
        <taxon>Bacteria</taxon>
        <taxon>Bacillati</taxon>
        <taxon>Bacillota</taxon>
        <taxon>Clostridia</taxon>
        <taxon>Lachnospirales</taxon>
        <taxon>Lachnospiraceae</taxon>
        <taxon>Faecalimonas</taxon>
    </lineage>
</organism>
<dbReference type="Proteomes" id="UP000294613">
    <property type="component" value="Unassembled WGS sequence"/>
</dbReference>
<protein>
    <submittedName>
        <fullName evidence="5">DNA-entry nuclease</fullName>
    </submittedName>
</protein>
<dbReference type="SUPFAM" id="SSF57884">
    <property type="entry name" value="Ada DNA repair protein, N-terminal domain (N-Ada 10)"/>
    <property type="match status" value="1"/>
</dbReference>
<dbReference type="InterPro" id="IPR044927">
    <property type="entry name" value="Endonuclea_NS_2"/>
</dbReference>
<dbReference type="EMBL" id="SLZV01000001">
    <property type="protein sequence ID" value="TCS70259.1"/>
    <property type="molecule type" value="Genomic_DNA"/>
</dbReference>
<dbReference type="PROSITE" id="PS51257">
    <property type="entry name" value="PROKAR_LIPOPROTEIN"/>
    <property type="match status" value="1"/>
</dbReference>
<reference evidence="4 7" key="1">
    <citation type="journal article" date="2018" name="Int. J. Syst. Evol. Microbiol.">
        <title>Draft Genome Sequence of Faecalimonas umbilicata JCM 30896T, an Acetate-Producing Bacterium Isolated from Human Feces.</title>
        <authorList>
            <person name="Sakamoto M."/>
            <person name="Ikeyama N."/>
            <person name="Yuki M."/>
            <person name="Ohkuma M."/>
        </authorList>
    </citation>
    <scope>NUCLEOTIDE SEQUENCE [LARGE SCALE GENOMIC DNA]</scope>
    <source>
        <strain evidence="4 7">EGH7</strain>
    </source>
</reference>
<evidence type="ECO:0000313" key="4">
    <source>
        <dbReference type="EMBL" id="GBU04120.1"/>
    </source>
</evidence>
<evidence type="ECO:0000256" key="2">
    <source>
        <dbReference type="SAM" id="SignalP"/>
    </source>
</evidence>
<dbReference type="InterPro" id="IPR035451">
    <property type="entry name" value="Ada-like_dom_sf"/>
</dbReference>
<feature type="signal peptide" evidence="2">
    <location>
        <begin position="1"/>
        <end position="28"/>
    </location>
</feature>
<dbReference type="Gene3D" id="3.40.570.10">
    <property type="entry name" value="Extracellular Endonuclease, subunit A"/>
    <property type="match status" value="1"/>
</dbReference>
<dbReference type="Pfam" id="PF13930">
    <property type="entry name" value="Endonuclea_NS_2"/>
    <property type="match status" value="1"/>
</dbReference>
<evidence type="ECO:0000313" key="6">
    <source>
        <dbReference type="Proteomes" id="UP000294613"/>
    </source>
</evidence>
<evidence type="ECO:0000313" key="5">
    <source>
        <dbReference type="EMBL" id="TCS70259.1"/>
    </source>
</evidence>
<proteinExistence type="predicted"/>
<dbReference type="Gene3D" id="3.40.10.10">
    <property type="entry name" value="DNA Methylphosphotriester Repair Domain"/>
    <property type="match status" value="1"/>
</dbReference>
<evidence type="ECO:0000313" key="7">
    <source>
        <dbReference type="Proteomes" id="UP000702954"/>
    </source>
</evidence>
<feature type="domain" description="Type VII secretion system protein EssD-like" evidence="3">
    <location>
        <begin position="88"/>
        <end position="216"/>
    </location>
</feature>
<evidence type="ECO:0000256" key="1">
    <source>
        <dbReference type="SAM" id="MobiDB-lite"/>
    </source>
</evidence>
<evidence type="ECO:0000259" key="3">
    <source>
        <dbReference type="Pfam" id="PF13930"/>
    </source>
</evidence>
<gene>
    <name evidence="5" type="ORF">EDD74_101107</name>
    <name evidence="4" type="ORF">FAEUMB_06610</name>
</gene>
<comment type="caution">
    <text evidence="5">The sequence shown here is derived from an EMBL/GenBank/DDBJ whole genome shotgun (WGS) entry which is preliminary data.</text>
</comment>
<dbReference type="Proteomes" id="UP000702954">
    <property type="component" value="Unassembled WGS sequence"/>
</dbReference>
<keyword evidence="2" id="KW-0732">Signal</keyword>
<feature type="compositionally biased region" description="Polar residues" evidence="1">
    <location>
        <begin position="255"/>
        <end position="270"/>
    </location>
</feature>
<name>A0A4R3JVY0_9FIRM</name>